<dbReference type="EnsemblProtists" id="EOD35526">
    <property type="protein sequence ID" value="EOD35526"/>
    <property type="gene ID" value="EMIHUDRAFT_352122"/>
</dbReference>
<reference evidence="3" key="1">
    <citation type="journal article" date="2013" name="Nature">
        <title>Pan genome of the phytoplankton Emiliania underpins its global distribution.</title>
        <authorList>
            <person name="Read B.A."/>
            <person name="Kegel J."/>
            <person name="Klute M.J."/>
            <person name="Kuo A."/>
            <person name="Lefebvre S.C."/>
            <person name="Maumus F."/>
            <person name="Mayer C."/>
            <person name="Miller J."/>
            <person name="Monier A."/>
            <person name="Salamov A."/>
            <person name="Young J."/>
            <person name="Aguilar M."/>
            <person name="Claverie J.M."/>
            <person name="Frickenhaus S."/>
            <person name="Gonzalez K."/>
            <person name="Herman E.K."/>
            <person name="Lin Y.C."/>
            <person name="Napier J."/>
            <person name="Ogata H."/>
            <person name="Sarno A.F."/>
            <person name="Shmutz J."/>
            <person name="Schroeder D."/>
            <person name="de Vargas C."/>
            <person name="Verret F."/>
            <person name="von Dassow P."/>
            <person name="Valentin K."/>
            <person name="Van de Peer Y."/>
            <person name="Wheeler G."/>
            <person name="Dacks J.B."/>
            <person name="Delwiche C.F."/>
            <person name="Dyhrman S.T."/>
            <person name="Glockner G."/>
            <person name="John U."/>
            <person name="Richards T."/>
            <person name="Worden A.Z."/>
            <person name="Zhang X."/>
            <person name="Grigoriev I.V."/>
            <person name="Allen A.E."/>
            <person name="Bidle K."/>
            <person name="Borodovsky M."/>
            <person name="Bowler C."/>
            <person name="Brownlee C."/>
            <person name="Cock J.M."/>
            <person name="Elias M."/>
            <person name="Gladyshev V.N."/>
            <person name="Groth M."/>
            <person name="Guda C."/>
            <person name="Hadaegh A."/>
            <person name="Iglesias-Rodriguez M.D."/>
            <person name="Jenkins J."/>
            <person name="Jones B.M."/>
            <person name="Lawson T."/>
            <person name="Leese F."/>
            <person name="Lindquist E."/>
            <person name="Lobanov A."/>
            <person name="Lomsadze A."/>
            <person name="Malik S.B."/>
            <person name="Marsh M.E."/>
            <person name="Mackinder L."/>
            <person name="Mock T."/>
            <person name="Mueller-Roeber B."/>
            <person name="Pagarete A."/>
            <person name="Parker M."/>
            <person name="Probert I."/>
            <person name="Quesneville H."/>
            <person name="Raines C."/>
            <person name="Rensing S.A."/>
            <person name="Riano-Pachon D.M."/>
            <person name="Richier S."/>
            <person name="Rokitta S."/>
            <person name="Shiraiwa Y."/>
            <person name="Soanes D.M."/>
            <person name="van der Giezen M."/>
            <person name="Wahlund T.M."/>
            <person name="Williams B."/>
            <person name="Wilson W."/>
            <person name="Wolfe G."/>
            <person name="Wurch L.L."/>
        </authorList>
    </citation>
    <scope>NUCLEOTIDE SEQUENCE</scope>
</reference>
<evidence type="ECO:0000313" key="2">
    <source>
        <dbReference type="EnsemblProtists" id="EOD35526"/>
    </source>
</evidence>
<dbReference type="AlphaFoldDB" id="A0A0D3KIE1"/>
<reference evidence="2" key="2">
    <citation type="submission" date="2024-10" db="UniProtKB">
        <authorList>
            <consortium name="EnsemblProtists"/>
        </authorList>
    </citation>
    <scope>IDENTIFICATION</scope>
</reference>
<protein>
    <submittedName>
        <fullName evidence="2">Uncharacterized protein</fullName>
    </submittedName>
</protein>
<sequence length="88" mass="9287">VWKRAYKRQGPQLAPIPPPGESAAFVLTKEGYRPLALRPAGGSSTGAGTGAYEYDEALASIDARLKAIERDGVSPDDRFAYAGARGAH</sequence>
<organism evidence="2 3">
    <name type="scientific">Emiliania huxleyi (strain CCMP1516)</name>
    <dbReference type="NCBI Taxonomy" id="280463"/>
    <lineage>
        <taxon>Eukaryota</taxon>
        <taxon>Haptista</taxon>
        <taxon>Haptophyta</taxon>
        <taxon>Prymnesiophyceae</taxon>
        <taxon>Isochrysidales</taxon>
        <taxon>Noelaerhabdaceae</taxon>
        <taxon>Emiliania</taxon>
    </lineage>
</organism>
<dbReference type="RefSeq" id="XP_005787955.1">
    <property type="nucleotide sequence ID" value="XM_005787898.1"/>
</dbReference>
<accession>A0A0D3KIE1</accession>
<dbReference type="Proteomes" id="UP000013827">
    <property type="component" value="Unassembled WGS sequence"/>
</dbReference>
<feature type="region of interest" description="Disordered" evidence="1">
    <location>
        <begin position="1"/>
        <end position="20"/>
    </location>
</feature>
<dbReference type="GeneID" id="17280796"/>
<dbReference type="PaxDb" id="2903-EOD35526"/>
<keyword evidence="3" id="KW-1185">Reference proteome</keyword>
<evidence type="ECO:0000313" key="3">
    <source>
        <dbReference type="Proteomes" id="UP000013827"/>
    </source>
</evidence>
<dbReference type="HOGENOM" id="CLU_2475758_0_0_1"/>
<evidence type="ECO:0000256" key="1">
    <source>
        <dbReference type="SAM" id="MobiDB-lite"/>
    </source>
</evidence>
<name>A0A0D3KIE1_EMIH1</name>
<proteinExistence type="predicted"/>
<dbReference type="KEGG" id="ehx:EMIHUDRAFT_352122"/>